<feature type="region of interest" description="Disordered" evidence="1">
    <location>
        <begin position="29"/>
        <end position="91"/>
    </location>
</feature>
<dbReference type="Proteomes" id="UP000499080">
    <property type="component" value="Unassembled WGS sequence"/>
</dbReference>
<evidence type="ECO:0000313" key="3">
    <source>
        <dbReference type="Proteomes" id="UP000499080"/>
    </source>
</evidence>
<organism evidence="2 3">
    <name type="scientific">Araneus ventricosus</name>
    <name type="common">Orbweaver spider</name>
    <name type="synonym">Epeira ventricosa</name>
    <dbReference type="NCBI Taxonomy" id="182803"/>
    <lineage>
        <taxon>Eukaryota</taxon>
        <taxon>Metazoa</taxon>
        <taxon>Ecdysozoa</taxon>
        <taxon>Arthropoda</taxon>
        <taxon>Chelicerata</taxon>
        <taxon>Arachnida</taxon>
        <taxon>Araneae</taxon>
        <taxon>Araneomorphae</taxon>
        <taxon>Entelegynae</taxon>
        <taxon>Araneoidea</taxon>
        <taxon>Araneidae</taxon>
        <taxon>Araneus</taxon>
    </lineage>
</organism>
<sequence length="91" mass="9982">MYADDTAILARNKNPKCTAAAINQHLEKLGDRPADVASTVPDRRTRGSPHHHPARQSASELPPFPLLPHRDSNHQNPAAQIVKYSTCHTGD</sequence>
<proteinExistence type="predicted"/>
<gene>
    <name evidence="2" type="ORF">AVEN_167958_1</name>
</gene>
<keyword evidence="3" id="KW-1185">Reference proteome</keyword>
<evidence type="ECO:0000313" key="2">
    <source>
        <dbReference type="EMBL" id="GBO38461.1"/>
    </source>
</evidence>
<dbReference type="OrthoDB" id="414730at2759"/>
<comment type="caution">
    <text evidence="2">The sequence shown here is derived from an EMBL/GenBank/DDBJ whole genome shotgun (WGS) entry which is preliminary data.</text>
</comment>
<dbReference type="EMBL" id="BGPR01063197">
    <property type="protein sequence ID" value="GBO38461.1"/>
    <property type="molecule type" value="Genomic_DNA"/>
</dbReference>
<reference evidence="2 3" key="1">
    <citation type="journal article" date="2019" name="Sci. Rep.">
        <title>Orb-weaving spider Araneus ventricosus genome elucidates the spidroin gene catalogue.</title>
        <authorList>
            <person name="Kono N."/>
            <person name="Nakamura H."/>
            <person name="Ohtoshi R."/>
            <person name="Moran D.A.P."/>
            <person name="Shinohara A."/>
            <person name="Yoshida Y."/>
            <person name="Fujiwara M."/>
            <person name="Mori M."/>
            <person name="Tomita M."/>
            <person name="Arakawa K."/>
        </authorList>
    </citation>
    <scope>NUCLEOTIDE SEQUENCE [LARGE SCALE GENOMIC DNA]</scope>
</reference>
<evidence type="ECO:0000256" key="1">
    <source>
        <dbReference type="SAM" id="MobiDB-lite"/>
    </source>
</evidence>
<accession>A0A4Y2WN32</accession>
<name>A0A4Y2WN32_ARAVE</name>
<dbReference type="AlphaFoldDB" id="A0A4Y2WN32"/>
<protein>
    <submittedName>
        <fullName evidence="2">Uncharacterized protein</fullName>
    </submittedName>
</protein>